<dbReference type="Pfam" id="PF01564">
    <property type="entry name" value="Spermine_synth"/>
    <property type="match status" value="1"/>
</dbReference>
<comment type="function">
    <text evidence="11">Catalyzes the production of spermidine from putrescine and decarboxylated S-adenosylmethionine (dcSAM). Has a strong preference for putrescine as substrate, and has very low activity towards 1,3-diaminopropane. Has extremely low activity towards spermidine.</text>
</comment>
<evidence type="ECO:0000256" key="15">
    <source>
        <dbReference type="PROSITE-ProRule" id="PRU00354"/>
    </source>
</evidence>
<comment type="catalytic activity">
    <reaction evidence="10">
        <text>S-adenosyl 3-(methylsulfanyl)propylamine + putrescine = S-methyl-5'-thioadenosine + spermidine + H(+)</text>
        <dbReference type="Rhea" id="RHEA:12721"/>
        <dbReference type="ChEBI" id="CHEBI:15378"/>
        <dbReference type="ChEBI" id="CHEBI:17509"/>
        <dbReference type="ChEBI" id="CHEBI:57443"/>
        <dbReference type="ChEBI" id="CHEBI:57834"/>
        <dbReference type="ChEBI" id="CHEBI:326268"/>
        <dbReference type="EC" id="2.5.1.16"/>
    </reaction>
</comment>
<dbReference type="Gene3D" id="2.30.140.10">
    <property type="entry name" value="Spermidine synthase, tetramerisation domain"/>
    <property type="match status" value="1"/>
</dbReference>
<evidence type="ECO:0000256" key="1">
    <source>
        <dbReference type="ARBA" id="ARBA00005123"/>
    </source>
</evidence>
<feature type="domain" description="PABS" evidence="18">
    <location>
        <begin position="149"/>
        <end position="384"/>
    </location>
</feature>
<dbReference type="NCBIfam" id="TIGR00417">
    <property type="entry name" value="speE"/>
    <property type="match status" value="1"/>
</dbReference>
<evidence type="ECO:0000256" key="3">
    <source>
        <dbReference type="ARBA" id="ARBA00011774"/>
    </source>
</evidence>
<dbReference type="GO" id="GO:0003677">
    <property type="term" value="F:DNA binding"/>
    <property type="evidence" value="ECO:0007669"/>
    <property type="project" value="UniProtKB-UniRule"/>
</dbReference>
<evidence type="ECO:0000259" key="17">
    <source>
        <dbReference type="PROSITE" id="PS50950"/>
    </source>
</evidence>
<keyword evidence="7 14" id="KW-0863">Zinc-finger</keyword>
<protein>
    <recommendedName>
        <fullName evidence="12">Spermidine synthase</fullName>
        <ecNumber evidence="4">2.5.1.16</ecNumber>
    </recommendedName>
    <alternativeName>
        <fullName evidence="13">Putrescine aminopropyltransferase</fullName>
    </alternativeName>
</protein>
<dbReference type="FunFam" id="2.30.140.10:FF:000001">
    <property type="entry name" value="SPE3p Spermidine synthase"/>
    <property type="match status" value="1"/>
</dbReference>
<evidence type="ECO:0000256" key="6">
    <source>
        <dbReference type="ARBA" id="ARBA00022723"/>
    </source>
</evidence>
<feature type="active site" description="Proton acceptor" evidence="15">
    <location>
        <position position="304"/>
    </location>
</feature>
<dbReference type="SUPFAM" id="SSF57716">
    <property type="entry name" value="Glucocorticoid receptor-like (DNA-binding domain)"/>
    <property type="match status" value="1"/>
</dbReference>
<evidence type="ECO:0000256" key="7">
    <source>
        <dbReference type="ARBA" id="ARBA00022771"/>
    </source>
</evidence>
<dbReference type="SMART" id="SM00980">
    <property type="entry name" value="THAP"/>
    <property type="match status" value="1"/>
</dbReference>
<evidence type="ECO:0000256" key="12">
    <source>
        <dbReference type="ARBA" id="ARBA00072554"/>
    </source>
</evidence>
<evidence type="ECO:0000256" key="2">
    <source>
        <dbReference type="ARBA" id="ARBA00007867"/>
    </source>
</evidence>
<dbReference type="InterPro" id="IPR035246">
    <property type="entry name" value="Spermidine_synt_N"/>
</dbReference>
<keyword evidence="9 14" id="KW-0238">DNA-binding</keyword>
<dbReference type="Pfam" id="PF17284">
    <property type="entry name" value="Spermine_synt_N"/>
    <property type="match status" value="1"/>
</dbReference>
<reference evidence="19 20" key="1">
    <citation type="journal article" date="2021" name="BMC Biol.">
        <title>Horizontally acquired antibacterial genes associated with adaptive radiation of ladybird beetles.</title>
        <authorList>
            <person name="Li H.S."/>
            <person name="Tang X.F."/>
            <person name="Huang Y.H."/>
            <person name="Xu Z.Y."/>
            <person name="Chen M.L."/>
            <person name="Du X.Y."/>
            <person name="Qiu B.Y."/>
            <person name="Chen P.T."/>
            <person name="Zhang W."/>
            <person name="Slipinski A."/>
            <person name="Escalona H.E."/>
            <person name="Waterhouse R.M."/>
            <person name="Zwick A."/>
            <person name="Pang H."/>
        </authorList>
    </citation>
    <scope>NUCLEOTIDE SEQUENCE [LARGE SCALE GENOMIC DNA]</scope>
    <source>
        <strain evidence="19">SYSU2018</strain>
    </source>
</reference>
<dbReference type="InterPro" id="IPR006612">
    <property type="entry name" value="THAP_Znf"/>
</dbReference>
<dbReference type="InterPro" id="IPR037163">
    <property type="entry name" value="Spermidine_synt_N_sf"/>
</dbReference>
<dbReference type="Pfam" id="PF05485">
    <property type="entry name" value="THAP"/>
    <property type="match status" value="1"/>
</dbReference>
<keyword evidence="20" id="KW-1185">Reference proteome</keyword>
<dbReference type="PROSITE" id="PS51006">
    <property type="entry name" value="PABS_2"/>
    <property type="match status" value="1"/>
</dbReference>
<feature type="domain" description="THAP-type" evidence="17">
    <location>
        <begin position="1"/>
        <end position="82"/>
    </location>
</feature>
<evidence type="ECO:0000256" key="13">
    <source>
        <dbReference type="ARBA" id="ARBA00082964"/>
    </source>
</evidence>
<dbReference type="Gene3D" id="3.40.50.150">
    <property type="entry name" value="Vaccinia Virus protein VP39"/>
    <property type="match status" value="1"/>
</dbReference>
<evidence type="ECO:0000256" key="5">
    <source>
        <dbReference type="ARBA" id="ARBA00022679"/>
    </source>
</evidence>
<evidence type="ECO:0000256" key="9">
    <source>
        <dbReference type="ARBA" id="ARBA00023125"/>
    </source>
</evidence>
<name>A0ABD2MXA1_9CUCU</name>
<evidence type="ECO:0000313" key="19">
    <source>
        <dbReference type="EMBL" id="KAL3270791.1"/>
    </source>
</evidence>
<dbReference type="GO" id="GO:0008270">
    <property type="term" value="F:zinc ion binding"/>
    <property type="evidence" value="ECO:0007669"/>
    <property type="project" value="UniProtKB-KW"/>
</dbReference>
<dbReference type="PANTHER" id="PTHR11558:SF11">
    <property type="entry name" value="SPERMIDINE SYNTHASE"/>
    <property type="match status" value="1"/>
</dbReference>
<comment type="pathway">
    <text evidence="1">Amine and polyamine biosynthesis; spermidine biosynthesis; spermidine from putrescine: step 1/1.</text>
</comment>
<dbReference type="GO" id="GO:0006596">
    <property type="term" value="P:polyamine biosynthetic process"/>
    <property type="evidence" value="ECO:0007669"/>
    <property type="project" value="UniProtKB-UniRule"/>
</dbReference>
<gene>
    <name evidence="19" type="ORF">HHI36_021315</name>
</gene>
<dbReference type="PROSITE" id="PS01330">
    <property type="entry name" value="PABS_1"/>
    <property type="match status" value="1"/>
</dbReference>
<dbReference type="AlphaFoldDB" id="A0ABD2MXA1"/>
<dbReference type="PANTHER" id="PTHR11558">
    <property type="entry name" value="SPERMIDINE/SPERMINE SYNTHASE"/>
    <property type="match status" value="1"/>
</dbReference>
<keyword evidence="15" id="KW-0620">Polyamine biosynthesis</keyword>
<evidence type="ECO:0000256" key="11">
    <source>
        <dbReference type="ARBA" id="ARBA00053963"/>
    </source>
</evidence>
<comment type="caution">
    <text evidence="19">The sequence shown here is derived from an EMBL/GenBank/DDBJ whole genome shotgun (WGS) entry which is preliminary data.</text>
</comment>
<dbReference type="Proteomes" id="UP001516400">
    <property type="component" value="Unassembled WGS sequence"/>
</dbReference>
<comment type="similarity">
    <text evidence="2 16">Belongs to the spermidine/spermine synthase family.</text>
</comment>
<evidence type="ECO:0000256" key="16">
    <source>
        <dbReference type="RuleBase" id="RU003836"/>
    </source>
</evidence>
<evidence type="ECO:0000259" key="18">
    <source>
        <dbReference type="PROSITE" id="PS51006"/>
    </source>
</evidence>
<comment type="subunit">
    <text evidence="3">Homodimer or homotetramer.</text>
</comment>
<dbReference type="HAMAP" id="MF_00198">
    <property type="entry name" value="Spermidine_synth"/>
    <property type="match status" value="1"/>
</dbReference>
<evidence type="ECO:0000256" key="8">
    <source>
        <dbReference type="ARBA" id="ARBA00022833"/>
    </source>
</evidence>
<evidence type="ECO:0000256" key="10">
    <source>
        <dbReference type="ARBA" id="ARBA00049307"/>
    </source>
</evidence>
<proteinExistence type="inferred from homology"/>
<dbReference type="SMART" id="SM00692">
    <property type="entry name" value="DM3"/>
    <property type="match status" value="1"/>
</dbReference>
<keyword evidence="5 15" id="KW-0808">Transferase</keyword>
<dbReference type="FunFam" id="3.40.50.150:FF:000013">
    <property type="entry name" value="Spermidine synthase"/>
    <property type="match status" value="1"/>
</dbReference>
<dbReference type="NCBIfam" id="NF002010">
    <property type="entry name" value="PRK00811.1"/>
    <property type="match status" value="1"/>
</dbReference>
<dbReference type="InterPro" id="IPR030373">
    <property type="entry name" value="PABS_CS"/>
</dbReference>
<dbReference type="InterPro" id="IPR029063">
    <property type="entry name" value="SAM-dependent_MTases_sf"/>
</dbReference>
<evidence type="ECO:0000313" key="20">
    <source>
        <dbReference type="Proteomes" id="UP001516400"/>
    </source>
</evidence>
<dbReference type="SUPFAM" id="SSF53335">
    <property type="entry name" value="S-adenosyl-L-methionine-dependent methyltransferases"/>
    <property type="match status" value="1"/>
</dbReference>
<dbReference type="CDD" id="cd02440">
    <property type="entry name" value="AdoMet_MTases"/>
    <property type="match status" value="1"/>
</dbReference>
<evidence type="ECO:0000256" key="4">
    <source>
        <dbReference type="ARBA" id="ARBA00012455"/>
    </source>
</evidence>
<dbReference type="EMBL" id="JABFTP020000042">
    <property type="protein sequence ID" value="KAL3270791.1"/>
    <property type="molecule type" value="Genomic_DNA"/>
</dbReference>
<dbReference type="PROSITE" id="PS50950">
    <property type="entry name" value="ZF_THAP"/>
    <property type="match status" value="1"/>
</dbReference>
<keyword evidence="8" id="KW-0862">Zinc</keyword>
<dbReference type="EC" id="2.5.1.16" evidence="4"/>
<accession>A0ABD2MXA1</accession>
<keyword evidence="6" id="KW-0479">Metal-binding</keyword>
<evidence type="ECO:0000256" key="14">
    <source>
        <dbReference type="PROSITE-ProRule" id="PRU00309"/>
    </source>
</evidence>
<organism evidence="19 20">
    <name type="scientific">Cryptolaemus montrouzieri</name>
    <dbReference type="NCBI Taxonomy" id="559131"/>
    <lineage>
        <taxon>Eukaryota</taxon>
        <taxon>Metazoa</taxon>
        <taxon>Ecdysozoa</taxon>
        <taxon>Arthropoda</taxon>
        <taxon>Hexapoda</taxon>
        <taxon>Insecta</taxon>
        <taxon>Pterygota</taxon>
        <taxon>Neoptera</taxon>
        <taxon>Endopterygota</taxon>
        <taxon>Coleoptera</taxon>
        <taxon>Polyphaga</taxon>
        <taxon>Cucujiformia</taxon>
        <taxon>Coccinelloidea</taxon>
        <taxon>Coccinellidae</taxon>
        <taxon>Scymninae</taxon>
        <taxon>Scymnini</taxon>
        <taxon>Cryptolaemus</taxon>
    </lineage>
</organism>
<dbReference type="InterPro" id="IPR001045">
    <property type="entry name" value="Spermi_synthase"/>
</dbReference>
<sequence length="431" mass="48970">MVKYCCAPGCLNAWNQNKNVTFHRFPHKRPDILEKWISATKIKNFEANFFAMVCSDHFTVDCYTENNLHRRILKKEAIPTIFKIPTEKLKNCNETEESQQTSSIEISQISQDKIDSNGDIDVLDHKLDILQKSDEDMSCCESAKNQIKDGWFREINDMWPGQHLALKVEEVLSCEKSKYQDVMMLRTSNHGRALILDGIIQCTENDEFAYQEMISFLPLCAHSNPEKVLIVGGGDGGVAREVDKHPLVKQIVQVEIDQKVIDVSKKYLPNMAKGFDSPKLDLKVCDGFEYMKNHKNEFDVIITDSSDPIGPATALFSESYFSLLKDALKPNGIICSQGGTVWAGVDYIKNTLDHCRKYFKEVRYPVASVPTYPTGQIGFFMAALNENADLVTPKLKLSNEDLDRYNLKYYNSDIHAACFVLPNFAKKILYG</sequence>
<dbReference type="GO" id="GO:0004766">
    <property type="term" value="F:spermidine synthase activity"/>
    <property type="evidence" value="ECO:0007669"/>
    <property type="project" value="UniProtKB-EC"/>
</dbReference>
<dbReference type="InterPro" id="IPR030374">
    <property type="entry name" value="PABS"/>
</dbReference>